<reference evidence="1" key="1">
    <citation type="journal article" date="2015" name="Nature">
        <title>Complex archaea that bridge the gap between prokaryotes and eukaryotes.</title>
        <authorList>
            <person name="Spang A."/>
            <person name="Saw J.H."/>
            <person name="Jorgensen S.L."/>
            <person name="Zaremba-Niedzwiedzka K."/>
            <person name="Martijn J."/>
            <person name="Lind A.E."/>
            <person name="van Eijk R."/>
            <person name="Schleper C."/>
            <person name="Guy L."/>
            <person name="Ettema T.J."/>
        </authorList>
    </citation>
    <scope>NUCLEOTIDE SEQUENCE</scope>
</reference>
<protein>
    <submittedName>
        <fullName evidence="1">Uncharacterized protein</fullName>
    </submittedName>
</protein>
<proteinExistence type="predicted"/>
<accession>A0A0F9GPA1</accession>
<evidence type="ECO:0000313" key="1">
    <source>
        <dbReference type="EMBL" id="KKM00730.1"/>
    </source>
</evidence>
<name>A0A0F9GPA1_9ZZZZ</name>
<gene>
    <name evidence="1" type="ORF">LCGC14_1801500</name>
</gene>
<dbReference type="EMBL" id="LAZR01017364">
    <property type="protein sequence ID" value="KKM00730.1"/>
    <property type="molecule type" value="Genomic_DNA"/>
</dbReference>
<organism evidence="1">
    <name type="scientific">marine sediment metagenome</name>
    <dbReference type="NCBI Taxonomy" id="412755"/>
    <lineage>
        <taxon>unclassified sequences</taxon>
        <taxon>metagenomes</taxon>
        <taxon>ecological metagenomes</taxon>
    </lineage>
</organism>
<dbReference type="AlphaFoldDB" id="A0A0F9GPA1"/>
<comment type="caution">
    <text evidence="1">The sequence shown here is derived from an EMBL/GenBank/DDBJ whole genome shotgun (WGS) entry which is preliminary data.</text>
</comment>
<sequence length="88" mass="10762">MRFWEVKYTDDNRILIFIDWHDLSQSKIYLTFCREVWPDEMFMRPDLDIRLMGDNEKLCIPVKQLRQLINQQANIIEKVDENNDIRTS</sequence>